<dbReference type="Pfam" id="PF13309">
    <property type="entry name" value="HTH_22"/>
    <property type="match status" value="1"/>
</dbReference>
<dbReference type="InterPro" id="IPR039446">
    <property type="entry name" value="DauR-like"/>
</dbReference>
<keyword evidence="4" id="KW-1185">Reference proteome</keyword>
<organism evidence="3 4">
    <name type="scientific">Faecalicatena faecalis</name>
    <dbReference type="NCBI Taxonomy" id="2726362"/>
    <lineage>
        <taxon>Bacteria</taxon>
        <taxon>Bacillati</taxon>
        <taxon>Bacillota</taxon>
        <taxon>Clostridia</taxon>
        <taxon>Lachnospirales</taxon>
        <taxon>Lachnospiraceae</taxon>
        <taxon>Faecalicatena</taxon>
    </lineage>
</organism>
<dbReference type="Pfam" id="PF08348">
    <property type="entry name" value="PAS_6"/>
    <property type="match status" value="1"/>
</dbReference>
<dbReference type="Proteomes" id="UP000723714">
    <property type="component" value="Unassembled WGS sequence"/>
</dbReference>
<feature type="domain" description="YheO-like" evidence="1">
    <location>
        <begin position="5"/>
        <end position="117"/>
    </location>
</feature>
<dbReference type="PANTHER" id="PTHR35568:SF1">
    <property type="entry name" value="TRANSCRIPTIONAL REGULATOR DAUR"/>
    <property type="match status" value="1"/>
</dbReference>
<accession>A0ABS6D7W2</accession>
<reference evidence="3 4" key="1">
    <citation type="submission" date="2021-06" db="EMBL/GenBank/DDBJ databases">
        <title>Faecalicatena sp. nov. isolated from porcine feces.</title>
        <authorList>
            <person name="Oh B.S."/>
            <person name="Lee J.H."/>
        </authorList>
    </citation>
    <scope>NUCLEOTIDE SEQUENCE [LARGE SCALE GENOMIC DNA]</scope>
    <source>
        <strain evidence="3 4">AGMB00832</strain>
    </source>
</reference>
<dbReference type="InterPro" id="IPR013559">
    <property type="entry name" value="YheO"/>
</dbReference>
<sequence length="215" mass="23808">MGQRLELLKQIAHGLAVQFGSSCEIVIHDLQKKELESSIVYIENGHISNRKLGDGPSSVVLETLSRDPSQIQDRLSYLTKTDDGRILKSSTMYIRDEDDLIVYIFSLNYDITALLTIDTALQSLISVEKESGSDDERDQPQKITHNVNDLLDVLIEQALALVGKPVALMSKDDKITVVQYLNNAGAFLITKSGDKIASLLGISKFTLYSYMDAGK</sequence>
<protein>
    <submittedName>
        <fullName evidence="3">Helix-turn-helix transcriptional regulator</fullName>
    </submittedName>
</protein>
<evidence type="ECO:0000313" key="4">
    <source>
        <dbReference type="Proteomes" id="UP000723714"/>
    </source>
</evidence>
<feature type="domain" description="Transcriptional regulator DauR-like HTH" evidence="2">
    <location>
        <begin position="151"/>
        <end position="211"/>
    </location>
</feature>
<dbReference type="PROSITE" id="PS51257">
    <property type="entry name" value="PROKAR_LIPOPROTEIN"/>
    <property type="match status" value="1"/>
</dbReference>
<proteinExistence type="predicted"/>
<dbReference type="InterPro" id="IPR039445">
    <property type="entry name" value="DauR-like_HTH"/>
</dbReference>
<dbReference type="RefSeq" id="WP_216244348.1">
    <property type="nucleotide sequence ID" value="NZ_JABACJ020000021.1"/>
</dbReference>
<evidence type="ECO:0000259" key="2">
    <source>
        <dbReference type="Pfam" id="PF13309"/>
    </source>
</evidence>
<evidence type="ECO:0000259" key="1">
    <source>
        <dbReference type="Pfam" id="PF08348"/>
    </source>
</evidence>
<name>A0ABS6D7W2_9FIRM</name>
<dbReference type="EMBL" id="JABACJ020000021">
    <property type="protein sequence ID" value="MBU3877683.1"/>
    <property type="molecule type" value="Genomic_DNA"/>
</dbReference>
<comment type="caution">
    <text evidence="3">The sequence shown here is derived from an EMBL/GenBank/DDBJ whole genome shotgun (WGS) entry which is preliminary data.</text>
</comment>
<evidence type="ECO:0000313" key="3">
    <source>
        <dbReference type="EMBL" id="MBU3877683.1"/>
    </source>
</evidence>
<dbReference type="PANTHER" id="PTHR35568">
    <property type="entry name" value="TRANSCRIPTIONAL REGULATOR DAUR"/>
    <property type="match status" value="1"/>
</dbReference>
<gene>
    <name evidence="3" type="ORF">HGO97_017915</name>
</gene>